<evidence type="ECO:0000313" key="2">
    <source>
        <dbReference type="EMBL" id="EFW15752.1"/>
    </source>
</evidence>
<dbReference type="AlphaFoldDB" id="E9DC27"/>
<reference evidence="3" key="1">
    <citation type="journal article" date="2010" name="Genome Res.">
        <title>Population genomic sequencing of Coccidioides fungi reveals recent hybridization and transposon control.</title>
        <authorList>
            <person name="Neafsey D.E."/>
            <person name="Barker B.M."/>
            <person name="Sharpton T.J."/>
            <person name="Stajich J.E."/>
            <person name="Park D.J."/>
            <person name="Whiston E."/>
            <person name="Hung C.-Y."/>
            <person name="McMahan C."/>
            <person name="White J."/>
            <person name="Sykes S."/>
            <person name="Heiman D."/>
            <person name="Young S."/>
            <person name="Zeng Q."/>
            <person name="Abouelleil A."/>
            <person name="Aftuck L."/>
            <person name="Bessette D."/>
            <person name="Brown A."/>
            <person name="FitzGerald M."/>
            <person name="Lui A."/>
            <person name="Macdonald J.P."/>
            <person name="Priest M."/>
            <person name="Orbach M.J."/>
            <person name="Galgiani J.N."/>
            <person name="Kirkland T.N."/>
            <person name="Cole G.T."/>
            <person name="Birren B.W."/>
            <person name="Henn M.R."/>
            <person name="Taylor J.W."/>
            <person name="Rounsley S.D."/>
        </authorList>
    </citation>
    <scope>NUCLEOTIDE SEQUENCE [LARGE SCALE GENOMIC DNA]</scope>
    <source>
        <strain evidence="3">RMSCC 757 / Silveira</strain>
    </source>
</reference>
<dbReference type="HOGENOM" id="CLU_2108793_0_0_1"/>
<sequence length="115" mass="12676">MFSTWICPASSWTLLLLGIGIHRLLVVPLRVQPSRKAFYAVTSKAVGPVHDCGFPAAIILQDLRVCDVQPPKIRNASQMTFEISCIVLFVSKTGFSGCLIGTFRVISFKCSFRAK</sequence>
<dbReference type="VEuPathDB" id="FungiDB:CPSG_07379"/>
<keyword evidence="1" id="KW-0812">Transmembrane</keyword>
<dbReference type="EMBL" id="GL636499">
    <property type="protein sequence ID" value="EFW15752.1"/>
    <property type="molecule type" value="Genomic_DNA"/>
</dbReference>
<accession>E9DC27</accession>
<feature type="transmembrane region" description="Helical" evidence="1">
    <location>
        <begin position="12"/>
        <end position="29"/>
    </location>
</feature>
<name>E9DC27_COCPS</name>
<proteinExistence type="predicted"/>
<evidence type="ECO:0000256" key="1">
    <source>
        <dbReference type="SAM" id="Phobius"/>
    </source>
</evidence>
<organism evidence="3">
    <name type="scientific">Coccidioides posadasii (strain RMSCC 757 / Silveira)</name>
    <name type="common">Valley fever fungus</name>
    <dbReference type="NCBI Taxonomy" id="443226"/>
    <lineage>
        <taxon>Eukaryota</taxon>
        <taxon>Fungi</taxon>
        <taxon>Dikarya</taxon>
        <taxon>Ascomycota</taxon>
        <taxon>Pezizomycotina</taxon>
        <taxon>Eurotiomycetes</taxon>
        <taxon>Eurotiomycetidae</taxon>
        <taxon>Onygenales</taxon>
        <taxon>Onygenaceae</taxon>
        <taxon>Coccidioides</taxon>
    </lineage>
</organism>
<dbReference type="Proteomes" id="UP000002497">
    <property type="component" value="Unassembled WGS sequence"/>
</dbReference>
<reference evidence="3" key="2">
    <citation type="submission" date="2010-03" db="EMBL/GenBank/DDBJ databases">
        <title>The genome sequence of Coccidioides posadasii strain Silveira.</title>
        <authorList>
            <consortium name="The Broad Institute Genome Sequencing Center for Infectious Disease"/>
            <person name="Neafsey D."/>
            <person name="Orbach M."/>
            <person name="Henn M.R."/>
            <person name="Cole G.T."/>
            <person name="Galgiani J."/>
            <person name="Gardner M.J."/>
            <person name="Kirkland T.N."/>
            <person name="Taylor J.W."/>
            <person name="Young S.K."/>
            <person name="Zeng Q."/>
            <person name="Koehrsen M."/>
            <person name="Alvarado L."/>
            <person name="Berlin A."/>
            <person name="Borenstein D."/>
            <person name="Chapman S.B."/>
            <person name="Chen Z."/>
            <person name="Engels R."/>
            <person name="Freedman E."/>
            <person name="Gellesch M."/>
            <person name="Goldberg J."/>
            <person name="Griggs A."/>
            <person name="Gujja S."/>
            <person name="Heilman E."/>
            <person name="Heiman D."/>
            <person name="Howarth C."/>
            <person name="Jen D."/>
            <person name="Larson L."/>
            <person name="Mehta T."/>
            <person name="Neiman D."/>
            <person name="Park D."/>
            <person name="Pearson M."/>
            <person name="Richards J."/>
            <person name="Roberts A."/>
            <person name="Saif S."/>
            <person name="Shea T."/>
            <person name="Shenoy N."/>
            <person name="Sisk P."/>
            <person name="Stolte C."/>
            <person name="Sykes S."/>
            <person name="Walk T."/>
            <person name="White J."/>
            <person name="Yandava C."/>
            <person name="Haas B."/>
            <person name="Nusbaum C."/>
            <person name="Birren B."/>
        </authorList>
    </citation>
    <scope>NUCLEOTIDE SEQUENCE [LARGE SCALE GENOMIC DNA]</scope>
    <source>
        <strain evidence="3">RMSCC 757 / Silveira</strain>
    </source>
</reference>
<gene>
    <name evidence="2" type="ORF">CPSG_07379</name>
</gene>
<evidence type="ECO:0000313" key="3">
    <source>
        <dbReference type="Proteomes" id="UP000002497"/>
    </source>
</evidence>
<keyword evidence="3" id="KW-1185">Reference proteome</keyword>
<keyword evidence="1" id="KW-0472">Membrane</keyword>
<protein>
    <submittedName>
        <fullName evidence="2">Uncharacterized protein</fullName>
    </submittedName>
</protein>
<keyword evidence="1" id="KW-1133">Transmembrane helix</keyword>